<feature type="region of interest" description="Disordered" evidence="1">
    <location>
        <begin position="980"/>
        <end position="1033"/>
    </location>
</feature>
<feature type="domain" description="Telomerase activating protein Est1-like N-terminal" evidence="3">
    <location>
        <begin position="59"/>
        <end position="223"/>
    </location>
</feature>
<feature type="compositionally biased region" description="Polar residues" evidence="1">
    <location>
        <begin position="1023"/>
        <end position="1033"/>
    </location>
</feature>
<feature type="region of interest" description="Disordered" evidence="1">
    <location>
        <begin position="519"/>
        <end position="551"/>
    </location>
</feature>
<dbReference type="InterPro" id="IPR019458">
    <property type="entry name" value="Est1-like_N"/>
</dbReference>
<feature type="compositionally biased region" description="Low complexity" evidence="1">
    <location>
        <begin position="89"/>
        <end position="110"/>
    </location>
</feature>
<feature type="compositionally biased region" description="Basic and acidic residues" evidence="1">
    <location>
        <begin position="225"/>
        <end position="236"/>
    </location>
</feature>
<accession>A0A165KJE7</accession>
<reference evidence="4 5" key="1">
    <citation type="journal article" date="2016" name="Mol. Biol. Evol.">
        <title>Comparative Genomics of Early-Diverging Mushroom-Forming Fungi Provides Insights into the Origins of Lignocellulose Decay Capabilities.</title>
        <authorList>
            <person name="Nagy L.G."/>
            <person name="Riley R."/>
            <person name="Tritt A."/>
            <person name="Adam C."/>
            <person name="Daum C."/>
            <person name="Floudas D."/>
            <person name="Sun H."/>
            <person name="Yadav J.S."/>
            <person name="Pangilinan J."/>
            <person name="Larsson K.H."/>
            <person name="Matsuura K."/>
            <person name="Barry K."/>
            <person name="Labutti K."/>
            <person name="Kuo R."/>
            <person name="Ohm R.A."/>
            <person name="Bhattacharya S.S."/>
            <person name="Shirouzu T."/>
            <person name="Yoshinaga Y."/>
            <person name="Martin F.M."/>
            <person name="Grigoriev I.V."/>
            <person name="Hibbett D.S."/>
        </authorList>
    </citation>
    <scope>NUCLEOTIDE SEQUENCE [LARGE SCALE GENOMIC DNA]</scope>
    <source>
        <strain evidence="4 5">L-15889</strain>
    </source>
</reference>
<evidence type="ECO:0000256" key="1">
    <source>
        <dbReference type="SAM" id="MobiDB-lite"/>
    </source>
</evidence>
<feature type="region of interest" description="Disordered" evidence="1">
    <location>
        <begin position="700"/>
        <end position="720"/>
    </location>
</feature>
<dbReference type="PANTHER" id="PTHR15696">
    <property type="entry name" value="SMG-7 SUPPRESSOR WITH MORPHOLOGICAL EFFECT ON GENITALIA PROTEIN 7"/>
    <property type="match status" value="1"/>
</dbReference>
<protein>
    <recommendedName>
        <fullName evidence="6">DNA/RNA-binding domain-containing protein</fullName>
    </recommendedName>
</protein>
<dbReference type="Pfam" id="PF10374">
    <property type="entry name" value="EST1"/>
    <property type="match status" value="1"/>
</dbReference>
<organism evidence="4 5">
    <name type="scientific">Daedalea quercina L-15889</name>
    <dbReference type="NCBI Taxonomy" id="1314783"/>
    <lineage>
        <taxon>Eukaryota</taxon>
        <taxon>Fungi</taxon>
        <taxon>Dikarya</taxon>
        <taxon>Basidiomycota</taxon>
        <taxon>Agaricomycotina</taxon>
        <taxon>Agaricomycetes</taxon>
        <taxon>Polyporales</taxon>
        <taxon>Fomitopsis</taxon>
    </lineage>
</organism>
<dbReference type="InterPro" id="IPR045153">
    <property type="entry name" value="Est1/Ebs1-like"/>
</dbReference>
<dbReference type="EMBL" id="KV429215">
    <property type="protein sequence ID" value="KZT63213.1"/>
    <property type="molecule type" value="Genomic_DNA"/>
</dbReference>
<evidence type="ECO:0000259" key="2">
    <source>
        <dbReference type="Pfam" id="PF10373"/>
    </source>
</evidence>
<evidence type="ECO:0000259" key="3">
    <source>
        <dbReference type="Pfam" id="PF10374"/>
    </source>
</evidence>
<dbReference type="OrthoDB" id="69928at2759"/>
<dbReference type="Proteomes" id="UP000076727">
    <property type="component" value="Unassembled WGS sequence"/>
</dbReference>
<feature type="region of interest" description="Disordered" evidence="1">
    <location>
        <begin position="1"/>
        <end position="23"/>
    </location>
</feature>
<feature type="compositionally biased region" description="Pro residues" evidence="1">
    <location>
        <begin position="778"/>
        <end position="791"/>
    </location>
</feature>
<evidence type="ECO:0008006" key="6">
    <source>
        <dbReference type="Google" id="ProtNLM"/>
    </source>
</evidence>
<gene>
    <name evidence="4" type="ORF">DAEQUDRAFT_770803</name>
</gene>
<keyword evidence="5" id="KW-1185">Reference proteome</keyword>
<dbReference type="Pfam" id="PF10373">
    <property type="entry name" value="EST1_DNA_bind"/>
    <property type="match status" value="1"/>
</dbReference>
<dbReference type="InterPro" id="IPR011990">
    <property type="entry name" value="TPR-like_helical_dom_sf"/>
</dbReference>
<dbReference type="PANTHER" id="PTHR15696:SF36">
    <property type="entry name" value="NONSENSE-MEDIATED MRNA DECAY FACTOR"/>
    <property type="match status" value="1"/>
</dbReference>
<feature type="compositionally biased region" description="Basic and acidic residues" evidence="1">
    <location>
        <begin position="535"/>
        <end position="547"/>
    </location>
</feature>
<feature type="domain" description="DNA/RNA-binding" evidence="2">
    <location>
        <begin position="267"/>
        <end position="516"/>
    </location>
</feature>
<feature type="compositionally biased region" description="Polar residues" evidence="1">
    <location>
        <begin position="989"/>
        <end position="1006"/>
    </location>
</feature>
<evidence type="ECO:0000313" key="5">
    <source>
        <dbReference type="Proteomes" id="UP000076727"/>
    </source>
</evidence>
<feature type="compositionally biased region" description="Basic and acidic residues" evidence="1">
    <location>
        <begin position="711"/>
        <end position="720"/>
    </location>
</feature>
<dbReference type="STRING" id="1314783.A0A165KJE7"/>
<proteinExistence type="predicted"/>
<feature type="region of interest" description="Disordered" evidence="1">
    <location>
        <begin position="225"/>
        <end position="256"/>
    </location>
</feature>
<dbReference type="AlphaFoldDB" id="A0A165KJE7"/>
<sequence>MSEEAAQIAREAKSLQQGLKESLKSRDPWDKEVEFQRKNLRRQYLRLLFVYPYTSESRDVDTHLWMSTSYQFISKYKERIANLDRAINRQQQQQQQQQQQGTSRHQTGQQRVVEHRKLLQRFSQFLAEEHRFWRQLIVRIHRVFALEDASRALEALHIDVEEISAPPDGSAARRNQHQFPPEADMASPAASSATTAQRQTMIGVMSKALVCLGDIERYKELYNEKGGRPRAGHEDGPSVAAARGGRGRRGGGAGASVVPRMRNYEKAQHCYEQARLLLPNDGNPSHQLAILATYQKDTFGSLVQYYRALCVRNRYEPASDNMDTSLTRVWDGWKKEVQQSRETEADGGAEAGPVAPRLRVDAFKKKVIVMHAMWRVPTEDTTPLLQAHSQKLVSGFSELVSERILPIDMIWKVVILAQGALWRHRSTRHPTRNLTHGNKLAGAIAIESHIATHILALHRVLLRVGVVQMAEASQEDAGKQDLAQRITAVFRRALPALRLASKWLRTNIKYVLEQSRTDSVGRAEANGSTEASGSGDRRVDKRQESRRRSNIPNVTISDTQDFWQTFAEFSTVLLRTFPLESLPALSVLLDEDVETIGFLPLKRAISTDAGSTSSVSINPSNSAHAAHPNAEFLMRIQELLLDAQALAAEENSPILFVDNCFVIRSSSSSTHSRTNDISNGLNVVDVPISNAGLDISGLDQAEQANPDDFDDSRTEITRTDDDPVTLAFRVALKTDSEDDDDEDEDRIVYPRADYPETTAANAMANTPHLYATPRHVPASPPPLSPRLPRPNSPLVTISSPRGIAPISPPRLVSSNGSALPPPTAPKPQGTTAEDLLLGLRRSSAHSRTPSAPQPLLFGSANATSIWSTERDRNYFGYRATPPSNIGPSYQYHSPPSLPLALSSDRPPSQYVDMTTLPYTAQQSYSPFRGHQRLSSLNLGLSQGLATQASPQHPISGAYASLADVQDTLYRTGLPSAYADPAASAANPSLRHQYSSPIPQAPSSQRMLDTRIGRPPPVLPPSLSGASQLWSNHG</sequence>
<dbReference type="Gene3D" id="1.25.40.10">
    <property type="entry name" value="Tetratricopeptide repeat domain"/>
    <property type="match status" value="1"/>
</dbReference>
<evidence type="ECO:0000313" key="4">
    <source>
        <dbReference type="EMBL" id="KZT63213.1"/>
    </source>
</evidence>
<feature type="region of interest" description="Disordered" evidence="1">
    <location>
        <begin position="771"/>
        <end position="830"/>
    </location>
</feature>
<dbReference type="InterPro" id="IPR018834">
    <property type="entry name" value="DNA/RNA-bd_Est1-type"/>
</dbReference>
<dbReference type="SUPFAM" id="SSF48452">
    <property type="entry name" value="TPR-like"/>
    <property type="match status" value="1"/>
</dbReference>
<feature type="region of interest" description="Disordered" evidence="1">
    <location>
        <begin position="87"/>
        <end position="110"/>
    </location>
</feature>
<name>A0A165KJE7_9APHY</name>